<evidence type="ECO:0000313" key="4">
    <source>
        <dbReference type="EMBL" id="QDT53446.1"/>
    </source>
</evidence>
<dbReference type="CDD" id="cd11567">
    <property type="entry name" value="YciH_like"/>
    <property type="match status" value="1"/>
</dbReference>
<protein>
    <submittedName>
        <fullName evidence="4">Translation initiation factor Sui1</fullName>
    </submittedName>
</protein>
<dbReference type="PROSITE" id="PS50296">
    <property type="entry name" value="SUI1"/>
    <property type="match status" value="1"/>
</dbReference>
<dbReference type="EMBL" id="CP036271">
    <property type="protein sequence ID" value="QDT53446.1"/>
    <property type="molecule type" value="Genomic_DNA"/>
</dbReference>
<dbReference type="GO" id="GO:0003743">
    <property type="term" value="F:translation initiation factor activity"/>
    <property type="evidence" value="ECO:0007669"/>
    <property type="project" value="UniProtKB-KW"/>
</dbReference>
<feature type="domain" description="SUI1" evidence="3">
    <location>
        <begin position="42"/>
        <end position="108"/>
    </location>
</feature>
<evidence type="ECO:0000259" key="3">
    <source>
        <dbReference type="PROSITE" id="PS50296"/>
    </source>
</evidence>
<keyword evidence="2" id="KW-0648">Protein biosynthesis</keyword>
<dbReference type="InterPro" id="IPR005872">
    <property type="entry name" value="SUI1_arc_bac"/>
</dbReference>
<organism evidence="4 5">
    <name type="scientific">Caulifigura coniformis</name>
    <dbReference type="NCBI Taxonomy" id="2527983"/>
    <lineage>
        <taxon>Bacteria</taxon>
        <taxon>Pseudomonadati</taxon>
        <taxon>Planctomycetota</taxon>
        <taxon>Planctomycetia</taxon>
        <taxon>Planctomycetales</taxon>
        <taxon>Planctomycetaceae</taxon>
        <taxon>Caulifigura</taxon>
    </lineage>
</organism>
<evidence type="ECO:0000313" key="5">
    <source>
        <dbReference type="Proteomes" id="UP000315700"/>
    </source>
</evidence>
<reference evidence="4 5" key="1">
    <citation type="submission" date="2019-02" db="EMBL/GenBank/DDBJ databases">
        <title>Deep-cultivation of Planctomycetes and their phenomic and genomic characterization uncovers novel biology.</title>
        <authorList>
            <person name="Wiegand S."/>
            <person name="Jogler M."/>
            <person name="Boedeker C."/>
            <person name="Pinto D."/>
            <person name="Vollmers J."/>
            <person name="Rivas-Marin E."/>
            <person name="Kohn T."/>
            <person name="Peeters S.H."/>
            <person name="Heuer A."/>
            <person name="Rast P."/>
            <person name="Oberbeckmann S."/>
            <person name="Bunk B."/>
            <person name="Jeske O."/>
            <person name="Meyerdierks A."/>
            <person name="Storesund J.E."/>
            <person name="Kallscheuer N."/>
            <person name="Luecker S."/>
            <person name="Lage O.M."/>
            <person name="Pohl T."/>
            <person name="Merkel B.J."/>
            <person name="Hornburger P."/>
            <person name="Mueller R.-W."/>
            <person name="Bruemmer F."/>
            <person name="Labrenz M."/>
            <person name="Spormann A.M."/>
            <person name="Op den Camp H."/>
            <person name="Overmann J."/>
            <person name="Amann R."/>
            <person name="Jetten M.S.M."/>
            <person name="Mascher T."/>
            <person name="Medema M.H."/>
            <person name="Devos D.P."/>
            <person name="Kaster A.-K."/>
            <person name="Ovreas L."/>
            <person name="Rohde M."/>
            <person name="Galperin M.Y."/>
            <person name="Jogler C."/>
        </authorList>
    </citation>
    <scope>NUCLEOTIDE SEQUENCE [LARGE SCALE GENOMIC DNA]</scope>
    <source>
        <strain evidence="4 5">Pan44</strain>
    </source>
</reference>
<keyword evidence="1" id="KW-0810">Translation regulation</keyword>
<dbReference type="InParanoid" id="A0A517SBH9"/>
<dbReference type="PIRSF" id="PIRSF037511">
    <property type="entry name" value="Transl_init_SUI1_pro"/>
    <property type="match status" value="1"/>
</dbReference>
<dbReference type="RefSeq" id="WP_145028668.1">
    <property type="nucleotide sequence ID" value="NZ_CP036271.1"/>
</dbReference>
<name>A0A517SBH9_9PLAN</name>
<keyword evidence="5" id="KW-1185">Reference proteome</keyword>
<dbReference type="KEGG" id="ccos:Pan44_14630"/>
<dbReference type="Gene3D" id="3.30.780.10">
    <property type="entry name" value="SUI1-like domain"/>
    <property type="match status" value="1"/>
</dbReference>
<gene>
    <name evidence="4" type="ORF">Pan44_14630</name>
</gene>
<dbReference type="Proteomes" id="UP000315700">
    <property type="component" value="Chromosome"/>
</dbReference>
<dbReference type="Pfam" id="PF01253">
    <property type="entry name" value="SUI1"/>
    <property type="match status" value="1"/>
</dbReference>
<dbReference type="AlphaFoldDB" id="A0A517SBH9"/>
<dbReference type="SUPFAM" id="SSF55159">
    <property type="entry name" value="eIF1-like"/>
    <property type="match status" value="1"/>
</dbReference>
<accession>A0A517SBH9</accession>
<evidence type="ECO:0000256" key="2">
    <source>
        <dbReference type="ARBA" id="ARBA00022917"/>
    </source>
</evidence>
<keyword evidence="4" id="KW-0396">Initiation factor</keyword>
<dbReference type="FunCoup" id="A0A517SBH9">
    <property type="interactions" value="119"/>
</dbReference>
<sequence length="112" mass="12202">MRLFEGTVFDRPPHCEKCGRLETECACPPPAVVEIAPEKQTVRLQVENRKRGKQVVAIRGVKLSEAGLDALLTKLKNSCGAGGSIDDGVIEIQGGQVERVRAAMEKLGYRVK</sequence>
<proteinExistence type="predicted"/>
<evidence type="ECO:0000256" key="1">
    <source>
        <dbReference type="ARBA" id="ARBA00022845"/>
    </source>
</evidence>
<dbReference type="GO" id="GO:0006417">
    <property type="term" value="P:regulation of translation"/>
    <property type="evidence" value="ECO:0007669"/>
    <property type="project" value="UniProtKB-KW"/>
</dbReference>
<dbReference type="InterPro" id="IPR036877">
    <property type="entry name" value="SUI1_dom_sf"/>
</dbReference>
<dbReference type="InterPro" id="IPR001950">
    <property type="entry name" value="SUI1"/>
</dbReference>
<dbReference type="OrthoDB" id="9792915at2"/>